<keyword evidence="2" id="KW-1185">Reference proteome</keyword>
<feature type="non-terminal residue" evidence="1">
    <location>
        <position position="1"/>
    </location>
</feature>
<reference evidence="1 2" key="1">
    <citation type="journal article" date="2020" name="Cell">
        <title>Large-Scale Comparative Analyses of Tick Genomes Elucidate Their Genetic Diversity and Vector Capacities.</title>
        <authorList>
            <consortium name="Tick Genome and Microbiome Consortium (TIGMIC)"/>
            <person name="Jia N."/>
            <person name="Wang J."/>
            <person name="Shi W."/>
            <person name="Du L."/>
            <person name="Sun Y."/>
            <person name="Zhan W."/>
            <person name="Jiang J.F."/>
            <person name="Wang Q."/>
            <person name="Zhang B."/>
            <person name="Ji P."/>
            <person name="Bell-Sakyi L."/>
            <person name="Cui X.M."/>
            <person name="Yuan T.T."/>
            <person name="Jiang B.G."/>
            <person name="Yang W.F."/>
            <person name="Lam T.T."/>
            <person name="Chang Q.C."/>
            <person name="Ding S.J."/>
            <person name="Wang X.J."/>
            <person name="Zhu J.G."/>
            <person name="Ruan X.D."/>
            <person name="Zhao L."/>
            <person name="Wei J.T."/>
            <person name="Ye R.Z."/>
            <person name="Que T.C."/>
            <person name="Du C.H."/>
            <person name="Zhou Y.H."/>
            <person name="Cheng J.X."/>
            <person name="Dai P.F."/>
            <person name="Guo W.B."/>
            <person name="Han X.H."/>
            <person name="Huang E.J."/>
            <person name="Li L.F."/>
            <person name="Wei W."/>
            <person name="Gao Y.C."/>
            <person name="Liu J.Z."/>
            <person name="Shao H.Z."/>
            <person name="Wang X."/>
            <person name="Wang C.C."/>
            <person name="Yang T.C."/>
            <person name="Huo Q.B."/>
            <person name="Li W."/>
            <person name="Chen H.Y."/>
            <person name="Chen S.E."/>
            <person name="Zhou L.G."/>
            <person name="Ni X.B."/>
            <person name="Tian J.H."/>
            <person name="Sheng Y."/>
            <person name="Liu T."/>
            <person name="Pan Y.S."/>
            <person name="Xia L.Y."/>
            <person name="Li J."/>
            <person name="Zhao F."/>
            <person name="Cao W.C."/>
        </authorList>
    </citation>
    <scope>NUCLEOTIDE SEQUENCE [LARGE SCALE GENOMIC DNA]</scope>
    <source>
        <strain evidence="1">Iper-2018</strain>
    </source>
</reference>
<evidence type="ECO:0000313" key="2">
    <source>
        <dbReference type="Proteomes" id="UP000805193"/>
    </source>
</evidence>
<name>A0AC60R032_IXOPE</name>
<dbReference type="Proteomes" id="UP000805193">
    <property type="component" value="Unassembled WGS sequence"/>
</dbReference>
<accession>A0AC60R032</accession>
<protein>
    <submittedName>
        <fullName evidence="1">Uncharacterized protein</fullName>
    </submittedName>
</protein>
<gene>
    <name evidence="1" type="ORF">HPB47_017092</name>
</gene>
<evidence type="ECO:0000313" key="1">
    <source>
        <dbReference type="EMBL" id="KAG0445301.1"/>
    </source>
</evidence>
<organism evidence="1 2">
    <name type="scientific">Ixodes persulcatus</name>
    <name type="common">Taiga tick</name>
    <dbReference type="NCBI Taxonomy" id="34615"/>
    <lineage>
        <taxon>Eukaryota</taxon>
        <taxon>Metazoa</taxon>
        <taxon>Ecdysozoa</taxon>
        <taxon>Arthropoda</taxon>
        <taxon>Chelicerata</taxon>
        <taxon>Arachnida</taxon>
        <taxon>Acari</taxon>
        <taxon>Parasitiformes</taxon>
        <taxon>Ixodida</taxon>
        <taxon>Ixodoidea</taxon>
        <taxon>Ixodidae</taxon>
        <taxon>Ixodinae</taxon>
        <taxon>Ixodes</taxon>
    </lineage>
</organism>
<proteinExistence type="predicted"/>
<dbReference type="EMBL" id="JABSTQ010000592">
    <property type="protein sequence ID" value="KAG0445301.1"/>
    <property type="molecule type" value="Genomic_DNA"/>
</dbReference>
<comment type="caution">
    <text evidence="1">The sequence shown here is derived from an EMBL/GenBank/DDBJ whole genome shotgun (WGS) entry which is preliminary data.</text>
</comment>
<sequence length="52" mass="5829">VSSQEFLSVAIEEEPGGTPQWEVIRAIKGVPLRYWLQANIHKDAVALVKKIL</sequence>